<keyword evidence="1" id="KW-0812">Transmembrane</keyword>
<dbReference type="EMBL" id="CP044455">
    <property type="protein sequence ID" value="QIC69781.1"/>
    <property type="molecule type" value="Genomic_DNA"/>
</dbReference>
<name>A0A6C0Y0Q9_9GAMM</name>
<dbReference type="AlphaFoldDB" id="A0A6C0Y0Q9"/>
<gene>
    <name evidence="2" type="ORF">FSC09_04875</name>
</gene>
<sequence>MKIAISAVLILLYLTSLEILMSQPKIAYWEIILICVQFLCSSLAILHFLKPSKKITIKKGRVRLQKHIDQRKELIKEIRTQYKDKPKLKAVYGYPWWPWFK</sequence>
<evidence type="ECO:0000313" key="3">
    <source>
        <dbReference type="Proteomes" id="UP000503440"/>
    </source>
</evidence>
<organism evidence="2 3">
    <name type="scientific">Acinetobacter indicus</name>
    <dbReference type="NCBI Taxonomy" id="756892"/>
    <lineage>
        <taxon>Bacteria</taxon>
        <taxon>Pseudomonadati</taxon>
        <taxon>Pseudomonadota</taxon>
        <taxon>Gammaproteobacteria</taxon>
        <taxon>Moraxellales</taxon>
        <taxon>Moraxellaceae</taxon>
        <taxon>Acinetobacter</taxon>
    </lineage>
</organism>
<evidence type="ECO:0000256" key="1">
    <source>
        <dbReference type="SAM" id="Phobius"/>
    </source>
</evidence>
<keyword evidence="1" id="KW-1133">Transmembrane helix</keyword>
<evidence type="ECO:0000313" key="2">
    <source>
        <dbReference type="EMBL" id="QIC69781.1"/>
    </source>
</evidence>
<keyword evidence="1" id="KW-0472">Membrane</keyword>
<dbReference type="RefSeq" id="WP_163145620.1">
    <property type="nucleotide sequence ID" value="NZ_CP044455.1"/>
</dbReference>
<proteinExistence type="predicted"/>
<protein>
    <submittedName>
        <fullName evidence="2">Uncharacterized protein</fullName>
    </submittedName>
</protein>
<dbReference type="Proteomes" id="UP000503440">
    <property type="component" value="Chromosome"/>
</dbReference>
<accession>A0A6C0Y0Q9</accession>
<reference evidence="2 3" key="1">
    <citation type="submission" date="2019-09" db="EMBL/GenBank/DDBJ databases">
        <title>Non-baumannii Acinetobacter spp. carrying blaNDM-1 isolated in China.</title>
        <authorList>
            <person name="Cui C."/>
            <person name="Chen C."/>
            <person name="Sun J."/>
            <person name="Liu Y."/>
        </authorList>
    </citation>
    <scope>NUCLEOTIDE SEQUENCE [LARGE SCALE GENOMIC DNA]</scope>
    <source>
        <strain evidence="2 3">B18</strain>
    </source>
</reference>
<feature type="transmembrane region" description="Helical" evidence="1">
    <location>
        <begin position="26"/>
        <end position="49"/>
    </location>
</feature>